<dbReference type="InterPro" id="IPR010285">
    <property type="entry name" value="DNA_helicase_pif1-like_DEAD"/>
</dbReference>
<dbReference type="Gene3D" id="3.40.50.300">
    <property type="entry name" value="P-loop containing nucleotide triphosphate hydrolases"/>
    <property type="match status" value="1"/>
</dbReference>
<keyword evidence="1" id="KW-0234">DNA repair</keyword>
<evidence type="ECO:0000313" key="3">
    <source>
        <dbReference type="EMBL" id="KAF2879973.1"/>
    </source>
</evidence>
<gene>
    <name evidence="3" type="ORF">ILUMI_26198</name>
</gene>
<feature type="domain" description="DNA helicase Pif1-like DEAD-box helicase" evidence="2">
    <location>
        <begin position="11"/>
        <end position="143"/>
    </location>
</feature>
<evidence type="ECO:0000259" key="2">
    <source>
        <dbReference type="Pfam" id="PF05970"/>
    </source>
</evidence>
<dbReference type="GO" id="GO:0016787">
    <property type="term" value="F:hydrolase activity"/>
    <property type="evidence" value="ECO:0007669"/>
    <property type="project" value="UniProtKB-KW"/>
</dbReference>
<keyword evidence="1" id="KW-0067">ATP-binding</keyword>
<comment type="similarity">
    <text evidence="1">Belongs to the helicase family.</text>
</comment>
<dbReference type="SUPFAM" id="SSF52540">
    <property type="entry name" value="P-loop containing nucleoside triphosphate hydrolases"/>
    <property type="match status" value="1"/>
</dbReference>
<dbReference type="EC" id="5.6.2.3" evidence="1"/>
<dbReference type="OrthoDB" id="6747218at2759"/>
<dbReference type="GO" id="GO:0006281">
    <property type="term" value="P:DNA repair"/>
    <property type="evidence" value="ECO:0007669"/>
    <property type="project" value="UniProtKB-KW"/>
</dbReference>
<dbReference type="Proteomes" id="UP000801492">
    <property type="component" value="Unassembled WGS sequence"/>
</dbReference>
<keyword evidence="1" id="KW-0347">Helicase</keyword>
<dbReference type="GO" id="GO:0000723">
    <property type="term" value="P:telomere maintenance"/>
    <property type="evidence" value="ECO:0007669"/>
    <property type="project" value="InterPro"/>
</dbReference>
<keyword evidence="1" id="KW-0547">Nucleotide-binding</keyword>
<comment type="catalytic activity">
    <reaction evidence="1">
        <text>ATP + H2O = ADP + phosphate + H(+)</text>
        <dbReference type="Rhea" id="RHEA:13065"/>
        <dbReference type="ChEBI" id="CHEBI:15377"/>
        <dbReference type="ChEBI" id="CHEBI:15378"/>
        <dbReference type="ChEBI" id="CHEBI:30616"/>
        <dbReference type="ChEBI" id="CHEBI:43474"/>
        <dbReference type="ChEBI" id="CHEBI:456216"/>
        <dbReference type="EC" id="5.6.2.3"/>
    </reaction>
</comment>
<dbReference type="AlphaFoldDB" id="A0A8K0FZ63"/>
<keyword evidence="1" id="KW-0233">DNA recombination</keyword>
<name>A0A8K0FZ63_IGNLU</name>
<sequence>MDIRTDNIVVLFDMLRYTIWAQSQIALAVASSGIAATLLEGGRTAHSALKLPLNLQTIEEPTCNITKTSAMAKVLQNCKIIIWDECTMAHKRASEALDRTLRDLRSNQIIFGGAMILLVGDFRQTLPVIPRSTPADEINACLKT</sequence>
<dbReference type="PANTHER" id="PTHR10492">
    <property type="match status" value="1"/>
</dbReference>
<keyword evidence="4" id="KW-1185">Reference proteome</keyword>
<dbReference type="GO" id="GO:0005524">
    <property type="term" value="F:ATP binding"/>
    <property type="evidence" value="ECO:0007669"/>
    <property type="project" value="UniProtKB-KW"/>
</dbReference>
<accession>A0A8K0FZ63</accession>
<evidence type="ECO:0000256" key="1">
    <source>
        <dbReference type="RuleBase" id="RU363044"/>
    </source>
</evidence>
<comment type="caution">
    <text evidence="3">The sequence shown here is derived from an EMBL/GenBank/DDBJ whole genome shotgun (WGS) entry which is preliminary data.</text>
</comment>
<dbReference type="GO" id="GO:0043139">
    <property type="term" value="F:5'-3' DNA helicase activity"/>
    <property type="evidence" value="ECO:0007669"/>
    <property type="project" value="UniProtKB-EC"/>
</dbReference>
<proteinExistence type="inferred from homology"/>
<protein>
    <recommendedName>
        <fullName evidence="1">ATP-dependent DNA helicase</fullName>
        <ecNumber evidence="1">5.6.2.3</ecNumber>
    </recommendedName>
</protein>
<reference evidence="3" key="1">
    <citation type="submission" date="2019-08" db="EMBL/GenBank/DDBJ databases">
        <title>The genome of the North American firefly Photinus pyralis.</title>
        <authorList>
            <consortium name="Photinus pyralis genome working group"/>
            <person name="Fallon T.R."/>
            <person name="Sander Lower S.E."/>
            <person name="Weng J.-K."/>
        </authorList>
    </citation>
    <scope>NUCLEOTIDE SEQUENCE</scope>
    <source>
        <strain evidence="3">TRF0915ILg1</strain>
        <tissue evidence="3">Whole body</tissue>
    </source>
</reference>
<evidence type="ECO:0000313" key="4">
    <source>
        <dbReference type="Proteomes" id="UP000801492"/>
    </source>
</evidence>
<comment type="cofactor">
    <cofactor evidence="1">
        <name>Mg(2+)</name>
        <dbReference type="ChEBI" id="CHEBI:18420"/>
    </cofactor>
</comment>
<keyword evidence="1" id="KW-0227">DNA damage</keyword>
<dbReference type="InterPro" id="IPR027417">
    <property type="entry name" value="P-loop_NTPase"/>
</dbReference>
<dbReference type="EMBL" id="VTPC01091045">
    <property type="protein sequence ID" value="KAF2879973.1"/>
    <property type="molecule type" value="Genomic_DNA"/>
</dbReference>
<dbReference type="GO" id="GO:0006310">
    <property type="term" value="P:DNA recombination"/>
    <property type="evidence" value="ECO:0007669"/>
    <property type="project" value="UniProtKB-KW"/>
</dbReference>
<organism evidence="3 4">
    <name type="scientific">Ignelater luminosus</name>
    <name type="common">Cucubano</name>
    <name type="synonym">Pyrophorus luminosus</name>
    <dbReference type="NCBI Taxonomy" id="2038154"/>
    <lineage>
        <taxon>Eukaryota</taxon>
        <taxon>Metazoa</taxon>
        <taxon>Ecdysozoa</taxon>
        <taxon>Arthropoda</taxon>
        <taxon>Hexapoda</taxon>
        <taxon>Insecta</taxon>
        <taxon>Pterygota</taxon>
        <taxon>Neoptera</taxon>
        <taxon>Endopterygota</taxon>
        <taxon>Coleoptera</taxon>
        <taxon>Polyphaga</taxon>
        <taxon>Elateriformia</taxon>
        <taxon>Elateroidea</taxon>
        <taxon>Elateridae</taxon>
        <taxon>Agrypninae</taxon>
        <taxon>Pyrophorini</taxon>
        <taxon>Ignelater</taxon>
    </lineage>
</organism>
<keyword evidence="1" id="KW-0378">Hydrolase</keyword>
<dbReference type="Pfam" id="PF05970">
    <property type="entry name" value="PIF1"/>
    <property type="match status" value="1"/>
</dbReference>
<dbReference type="PANTHER" id="PTHR10492:SF57">
    <property type="entry name" value="ATP-DEPENDENT DNA HELICASE"/>
    <property type="match status" value="1"/>
</dbReference>